<evidence type="ECO:0000256" key="1">
    <source>
        <dbReference type="ARBA" id="ARBA00006484"/>
    </source>
</evidence>
<dbReference type="Pfam" id="PF13561">
    <property type="entry name" value="adh_short_C2"/>
    <property type="match status" value="1"/>
</dbReference>
<evidence type="ECO:0000256" key="2">
    <source>
        <dbReference type="ARBA" id="ARBA00023002"/>
    </source>
</evidence>
<organism evidence="3 4">
    <name type="scientific">Leptonema illini</name>
    <dbReference type="NCBI Taxonomy" id="183"/>
    <lineage>
        <taxon>Bacteria</taxon>
        <taxon>Pseudomonadati</taxon>
        <taxon>Spirochaetota</taxon>
        <taxon>Spirochaetia</taxon>
        <taxon>Leptospirales</taxon>
        <taxon>Leptospiraceae</taxon>
        <taxon>Leptonema</taxon>
    </lineage>
</organism>
<dbReference type="InterPro" id="IPR002347">
    <property type="entry name" value="SDR_fam"/>
</dbReference>
<sequence>MNRDNAELLTDKVVVITGGAGLIGRELSLAVARSGGVAIIADSDSGRASAVANEILDQFPARAQAAELDITSKSSILALIEKLHQQYGRIDAVVNNAYPRNKNYGRKFEDVQYDDFCENLSLHTGGYFLVAQQFSLYFKSQAQGSIINMASIYGIMPPRFEVYAGTNMTTPVEYAAIKSSIIHLTKYMARYFKGTGIRVNAISPGGIADGQPEAFINRYGDYCNEKGMLDPKDIAGTLIFLLSDMGRFINGQNIVVDDGFSL</sequence>
<protein>
    <submittedName>
        <fullName evidence="3">SDR family oxidoreductase</fullName>
    </submittedName>
</protein>
<keyword evidence="2" id="KW-0560">Oxidoreductase</keyword>
<reference evidence="3 4" key="1">
    <citation type="submission" date="2019-10" db="EMBL/GenBank/DDBJ databases">
        <title>Extracellular Electron Transfer in a Candidatus Methanoperedens spp. Enrichment Culture.</title>
        <authorList>
            <person name="Berger S."/>
            <person name="Rangel Shaw D."/>
            <person name="Berben T."/>
            <person name="In 'T Zandt M."/>
            <person name="Frank J."/>
            <person name="Reimann J."/>
            <person name="Jetten M.S.M."/>
            <person name="Welte C.U."/>
        </authorList>
    </citation>
    <scope>NUCLEOTIDE SEQUENCE [LARGE SCALE GENOMIC DNA]</scope>
    <source>
        <strain evidence="3">SB12</strain>
    </source>
</reference>
<name>A0A833H2X7_9LEPT</name>
<dbReference type="Proteomes" id="UP000460298">
    <property type="component" value="Unassembled WGS sequence"/>
</dbReference>
<dbReference type="PANTHER" id="PTHR42760:SF133">
    <property type="entry name" value="3-OXOACYL-[ACYL-CARRIER-PROTEIN] REDUCTASE"/>
    <property type="match status" value="1"/>
</dbReference>
<dbReference type="EMBL" id="WBUI01000005">
    <property type="protein sequence ID" value="KAB2933651.1"/>
    <property type="molecule type" value="Genomic_DNA"/>
</dbReference>
<proteinExistence type="inferred from homology"/>
<dbReference type="PRINTS" id="PR00081">
    <property type="entry name" value="GDHRDH"/>
</dbReference>
<dbReference type="Gene3D" id="3.40.50.720">
    <property type="entry name" value="NAD(P)-binding Rossmann-like Domain"/>
    <property type="match status" value="1"/>
</dbReference>
<dbReference type="NCBIfam" id="NF006619">
    <property type="entry name" value="PRK09186.1"/>
    <property type="match status" value="1"/>
</dbReference>
<evidence type="ECO:0000313" key="4">
    <source>
        <dbReference type="Proteomes" id="UP000460298"/>
    </source>
</evidence>
<dbReference type="InterPro" id="IPR036291">
    <property type="entry name" value="NAD(P)-bd_dom_sf"/>
</dbReference>
<evidence type="ECO:0000313" key="3">
    <source>
        <dbReference type="EMBL" id="KAB2933651.1"/>
    </source>
</evidence>
<comment type="similarity">
    <text evidence="1">Belongs to the short-chain dehydrogenases/reductases (SDR) family.</text>
</comment>
<comment type="caution">
    <text evidence="3">The sequence shown here is derived from an EMBL/GenBank/DDBJ whole genome shotgun (WGS) entry which is preliminary data.</text>
</comment>
<gene>
    <name evidence="3" type="ORF">F9K24_07355</name>
</gene>
<accession>A0A833H2X7</accession>
<dbReference type="PRINTS" id="PR00080">
    <property type="entry name" value="SDRFAMILY"/>
</dbReference>
<dbReference type="GO" id="GO:0016616">
    <property type="term" value="F:oxidoreductase activity, acting on the CH-OH group of donors, NAD or NADP as acceptor"/>
    <property type="evidence" value="ECO:0007669"/>
    <property type="project" value="TreeGrafter"/>
</dbReference>
<dbReference type="SUPFAM" id="SSF51735">
    <property type="entry name" value="NAD(P)-binding Rossmann-fold domains"/>
    <property type="match status" value="1"/>
</dbReference>
<dbReference type="AlphaFoldDB" id="A0A833H2X7"/>
<dbReference type="PANTHER" id="PTHR42760">
    <property type="entry name" value="SHORT-CHAIN DEHYDROGENASES/REDUCTASES FAMILY MEMBER"/>
    <property type="match status" value="1"/>
</dbReference>